<feature type="region of interest" description="Disordered" evidence="1">
    <location>
        <begin position="86"/>
        <end position="186"/>
    </location>
</feature>
<gene>
    <name evidence="2" type="ORF">LTR91_022222</name>
</gene>
<evidence type="ECO:0000313" key="3">
    <source>
        <dbReference type="Proteomes" id="UP001175353"/>
    </source>
</evidence>
<sequence>MVEGLEDAMTGSSGGSEVGCPVLSVRGQPEVNKQWGILRVATSELPSSCCPSKSIFNRIEQSLLEPIRHLIQPLNLLTIVHHLTSPNPTVHPPTSPPTQQSPLTSRAEPPKPATMSAPNAGRQSPDPERAQGKQQSDTPASDVNDQGQAASKDAPAEESKETLKNLPSNPKPILEDAAKEKTSKAT</sequence>
<dbReference type="AlphaFoldDB" id="A0AAN6H8P6"/>
<comment type="caution">
    <text evidence="2">The sequence shown here is derived from an EMBL/GenBank/DDBJ whole genome shotgun (WGS) entry which is preliminary data.</text>
</comment>
<name>A0AAN6H8P6_9PEZI</name>
<proteinExistence type="predicted"/>
<evidence type="ECO:0000256" key="1">
    <source>
        <dbReference type="SAM" id="MobiDB-lite"/>
    </source>
</evidence>
<accession>A0AAN6H8P6</accession>
<reference evidence="2" key="1">
    <citation type="submission" date="2023-06" db="EMBL/GenBank/DDBJ databases">
        <title>Black Yeasts Isolated from many extreme environments.</title>
        <authorList>
            <person name="Coleine C."/>
            <person name="Stajich J.E."/>
            <person name="Selbmann L."/>
        </authorList>
    </citation>
    <scope>NUCLEOTIDE SEQUENCE</scope>
    <source>
        <strain evidence="2">CCFEE 5200</strain>
    </source>
</reference>
<protein>
    <submittedName>
        <fullName evidence="2">Uncharacterized protein</fullName>
    </submittedName>
</protein>
<dbReference type="Proteomes" id="UP001175353">
    <property type="component" value="Unassembled WGS sequence"/>
</dbReference>
<feature type="compositionally biased region" description="Basic and acidic residues" evidence="1">
    <location>
        <begin position="173"/>
        <end position="186"/>
    </location>
</feature>
<feature type="compositionally biased region" description="Polar residues" evidence="1">
    <location>
        <begin position="132"/>
        <end position="149"/>
    </location>
</feature>
<feature type="compositionally biased region" description="Basic and acidic residues" evidence="1">
    <location>
        <begin position="154"/>
        <end position="163"/>
    </location>
</feature>
<keyword evidence="3" id="KW-1185">Reference proteome</keyword>
<evidence type="ECO:0000313" key="2">
    <source>
        <dbReference type="EMBL" id="KAK0956746.1"/>
    </source>
</evidence>
<organism evidence="2 3">
    <name type="scientific">Friedmanniomyces endolithicus</name>
    <dbReference type="NCBI Taxonomy" id="329885"/>
    <lineage>
        <taxon>Eukaryota</taxon>
        <taxon>Fungi</taxon>
        <taxon>Dikarya</taxon>
        <taxon>Ascomycota</taxon>
        <taxon>Pezizomycotina</taxon>
        <taxon>Dothideomycetes</taxon>
        <taxon>Dothideomycetidae</taxon>
        <taxon>Mycosphaerellales</taxon>
        <taxon>Teratosphaeriaceae</taxon>
        <taxon>Friedmanniomyces</taxon>
    </lineage>
</organism>
<dbReference type="EMBL" id="JAUJLE010000426">
    <property type="protein sequence ID" value="KAK0956746.1"/>
    <property type="molecule type" value="Genomic_DNA"/>
</dbReference>